<keyword evidence="2" id="KW-1133">Transmembrane helix</keyword>
<reference evidence="4" key="1">
    <citation type="journal article" date="2010" name="Nat. Biotechnol.">
        <title>Draft genome sequence of the oilseed species Ricinus communis.</title>
        <authorList>
            <person name="Chan A.P."/>
            <person name="Crabtree J."/>
            <person name="Zhao Q."/>
            <person name="Lorenzi H."/>
            <person name="Orvis J."/>
            <person name="Puiu D."/>
            <person name="Melake-Berhan A."/>
            <person name="Jones K.M."/>
            <person name="Redman J."/>
            <person name="Chen G."/>
            <person name="Cahoon E.B."/>
            <person name="Gedil M."/>
            <person name="Stanke M."/>
            <person name="Haas B.J."/>
            <person name="Wortman J.R."/>
            <person name="Fraser-Liggett C.M."/>
            <person name="Ravel J."/>
            <person name="Rabinowicz P.D."/>
        </authorList>
    </citation>
    <scope>NUCLEOTIDE SEQUENCE [LARGE SCALE GENOMIC DNA]</scope>
    <source>
        <strain evidence="4">cv. Hale</strain>
    </source>
</reference>
<organism evidence="3 4">
    <name type="scientific">Ricinus communis</name>
    <name type="common">Castor bean</name>
    <dbReference type="NCBI Taxonomy" id="3988"/>
    <lineage>
        <taxon>Eukaryota</taxon>
        <taxon>Viridiplantae</taxon>
        <taxon>Streptophyta</taxon>
        <taxon>Embryophyta</taxon>
        <taxon>Tracheophyta</taxon>
        <taxon>Spermatophyta</taxon>
        <taxon>Magnoliopsida</taxon>
        <taxon>eudicotyledons</taxon>
        <taxon>Gunneridae</taxon>
        <taxon>Pentapetalae</taxon>
        <taxon>rosids</taxon>
        <taxon>fabids</taxon>
        <taxon>Malpighiales</taxon>
        <taxon>Euphorbiaceae</taxon>
        <taxon>Acalyphoideae</taxon>
        <taxon>Acalypheae</taxon>
        <taxon>Ricinus</taxon>
    </lineage>
</organism>
<keyword evidence="2" id="KW-0472">Membrane</keyword>
<feature type="compositionally biased region" description="Basic and acidic residues" evidence="1">
    <location>
        <begin position="1"/>
        <end position="13"/>
    </location>
</feature>
<dbReference type="EMBL" id="EQ973909">
    <property type="protein sequence ID" value="EEF39242.1"/>
    <property type="molecule type" value="Genomic_DNA"/>
</dbReference>
<keyword evidence="2" id="KW-0812">Transmembrane</keyword>
<gene>
    <name evidence="3" type="ORF">RCOM_1177410</name>
</gene>
<evidence type="ECO:0000256" key="1">
    <source>
        <dbReference type="SAM" id="MobiDB-lite"/>
    </source>
</evidence>
<feature type="transmembrane region" description="Helical" evidence="2">
    <location>
        <begin position="95"/>
        <end position="112"/>
    </location>
</feature>
<proteinExistence type="predicted"/>
<evidence type="ECO:0000313" key="3">
    <source>
        <dbReference type="EMBL" id="EEF39242.1"/>
    </source>
</evidence>
<evidence type="ECO:0000256" key="2">
    <source>
        <dbReference type="SAM" id="Phobius"/>
    </source>
</evidence>
<protein>
    <submittedName>
        <fullName evidence="3">Uncharacterized protein</fullName>
    </submittedName>
</protein>
<feature type="region of interest" description="Disordered" evidence="1">
    <location>
        <begin position="1"/>
        <end position="20"/>
    </location>
</feature>
<dbReference type="Proteomes" id="UP000008311">
    <property type="component" value="Unassembled WGS sequence"/>
</dbReference>
<accession>B9SAN8</accession>
<keyword evidence="4" id="KW-1185">Reference proteome</keyword>
<dbReference type="InParanoid" id="B9SAN8"/>
<name>B9SAN8_RICCO</name>
<sequence length="113" mass="13027">MTIEGRERERDSCPLRSPAPIDFSLEKKKKKKKSEDRRLSLRVESSLTVRLLELSSFFVALKHGTGLAWSNLAAYVSRVTSHFSHNWDFFHCKVVTSYLSMMLVSLNVMLFTT</sequence>
<evidence type="ECO:0000313" key="4">
    <source>
        <dbReference type="Proteomes" id="UP000008311"/>
    </source>
</evidence>
<dbReference type="AlphaFoldDB" id="B9SAN8"/>